<comment type="caution">
    <text evidence="1">The sequence shown here is derived from an EMBL/GenBank/DDBJ whole genome shotgun (WGS) entry which is preliminary data.</text>
</comment>
<dbReference type="EMBL" id="CM039432">
    <property type="protein sequence ID" value="KAI4334230.1"/>
    <property type="molecule type" value="Genomic_DNA"/>
</dbReference>
<keyword evidence="2" id="KW-1185">Reference proteome</keyword>
<gene>
    <name evidence="1" type="ORF">L6164_018946</name>
</gene>
<protein>
    <submittedName>
        <fullName evidence="1">Uncharacterized protein</fullName>
    </submittedName>
</protein>
<reference evidence="1 2" key="1">
    <citation type="journal article" date="2022" name="DNA Res.">
        <title>Chromosomal-level genome assembly of the orchid tree Bauhinia variegata (Leguminosae; Cercidoideae) supports the allotetraploid origin hypothesis of Bauhinia.</title>
        <authorList>
            <person name="Zhong Y."/>
            <person name="Chen Y."/>
            <person name="Zheng D."/>
            <person name="Pang J."/>
            <person name="Liu Y."/>
            <person name="Luo S."/>
            <person name="Meng S."/>
            <person name="Qian L."/>
            <person name="Wei D."/>
            <person name="Dai S."/>
            <person name="Zhou R."/>
        </authorList>
    </citation>
    <scope>NUCLEOTIDE SEQUENCE [LARGE SCALE GENOMIC DNA]</scope>
    <source>
        <strain evidence="1">BV-YZ2020</strain>
    </source>
</reference>
<evidence type="ECO:0000313" key="2">
    <source>
        <dbReference type="Proteomes" id="UP000828941"/>
    </source>
</evidence>
<sequence>MSSSFEQRESRQLILHYTARDSPRELLRLRHRLLRVAQTLRTMVKKKKPYIQATSRCFLRIVVFLLFTDSSRRASSMASYGRYNSDSFGNRRNDSQYYAPSAPTLPAEDPYSTSTSSAPSSYQHLSSYGQSSINGAPSSYHHGNTYGQSSAYASPSNYHHGSGYGRISDNTAPSSYHHGSGYGQSSSSPVPPSYQHGSGYGQESSYGYPSFPPGTHADVIRSFQAVDRDRSGFIDENELQQAISSGFQRFNLGTIRLLMFLFKNPSDPLRIGPKEFAALWSCLGEWRRIFERYDRDRSGKIDQLELRDALYGIGYTIPASVLQILISRYGDGSGRKAELGFDSFVECGVIIKGLTDKFKEKDTRYAGSATLSYETFMSMIIPFLVQYD</sequence>
<organism evidence="1 2">
    <name type="scientific">Bauhinia variegata</name>
    <name type="common">Purple orchid tree</name>
    <name type="synonym">Phanera variegata</name>
    <dbReference type="NCBI Taxonomy" id="167791"/>
    <lineage>
        <taxon>Eukaryota</taxon>
        <taxon>Viridiplantae</taxon>
        <taxon>Streptophyta</taxon>
        <taxon>Embryophyta</taxon>
        <taxon>Tracheophyta</taxon>
        <taxon>Spermatophyta</taxon>
        <taxon>Magnoliopsida</taxon>
        <taxon>eudicotyledons</taxon>
        <taxon>Gunneridae</taxon>
        <taxon>Pentapetalae</taxon>
        <taxon>rosids</taxon>
        <taxon>fabids</taxon>
        <taxon>Fabales</taxon>
        <taxon>Fabaceae</taxon>
        <taxon>Cercidoideae</taxon>
        <taxon>Cercideae</taxon>
        <taxon>Bauhiniinae</taxon>
        <taxon>Bauhinia</taxon>
    </lineage>
</organism>
<evidence type="ECO:0000313" key="1">
    <source>
        <dbReference type="EMBL" id="KAI4334230.1"/>
    </source>
</evidence>
<dbReference type="Proteomes" id="UP000828941">
    <property type="component" value="Chromosome 7"/>
</dbReference>
<name>A0ACB9NDL8_BAUVA</name>
<accession>A0ACB9NDL8</accession>
<proteinExistence type="predicted"/>